<keyword evidence="1" id="KW-0732">Signal</keyword>
<feature type="signal peptide" evidence="1">
    <location>
        <begin position="1"/>
        <end position="20"/>
    </location>
</feature>
<evidence type="ECO:0000313" key="3">
    <source>
        <dbReference type="Proteomes" id="UP000282760"/>
    </source>
</evidence>
<evidence type="ECO:0000256" key="1">
    <source>
        <dbReference type="SAM" id="SignalP"/>
    </source>
</evidence>
<dbReference type="Proteomes" id="UP000282760">
    <property type="component" value="Chromosome"/>
</dbReference>
<reference evidence="2 3" key="1">
    <citation type="submission" date="2017-11" db="EMBL/GenBank/DDBJ databases">
        <title>Effect of PGPRs.</title>
        <authorList>
            <person name="Oliva R."/>
            <person name="Nong J."/>
            <person name="Roman V."/>
        </authorList>
    </citation>
    <scope>NUCLEOTIDE SEQUENCE [LARGE SCALE GENOMIC DNA]</scope>
    <source>
        <strain evidence="2">Inb918</strain>
    </source>
</reference>
<feature type="chain" id="PRO_5019576779" evidence="1">
    <location>
        <begin position="21"/>
        <end position="175"/>
    </location>
</feature>
<accession>A0A3T0K206</accession>
<name>A0A3T0K206_PSESX</name>
<proteinExistence type="predicted"/>
<dbReference type="EMBL" id="CP024646">
    <property type="protein sequence ID" value="AZV29743.1"/>
    <property type="molecule type" value="Genomic_DNA"/>
</dbReference>
<evidence type="ECO:0000313" key="2">
    <source>
        <dbReference type="EMBL" id="AZV29743.1"/>
    </source>
</evidence>
<sequence length="175" mass="18991">MKFLLVLVVLLFLVFQPASGAEACQSSLSPASVNLGSATRADLLQRTALDGRGPGFGLRSLHLRVHCPDVRLMRWAFAAPPADPQRFRWAAGTLQLRIVAVRLDGAAVNWRLDSGQPVEGDFLRPGIHVVPWQADAGARGSLLEVEMELDARVDDASSRTADLMRFEGQGAFTVD</sequence>
<dbReference type="AlphaFoldDB" id="A0A3T0K206"/>
<organism evidence="2 3">
    <name type="scientific">Pseudomonas syringae</name>
    <dbReference type="NCBI Taxonomy" id="317"/>
    <lineage>
        <taxon>Bacteria</taxon>
        <taxon>Pseudomonadati</taxon>
        <taxon>Pseudomonadota</taxon>
        <taxon>Gammaproteobacteria</taxon>
        <taxon>Pseudomonadales</taxon>
        <taxon>Pseudomonadaceae</taxon>
        <taxon>Pseudomonas</taxon>
    </lineage>
</organism>
<gene>
    <name evidence="2" type="ORF">CT157_28150</name>
</gene>
<protein>
    <submittedName>
        <fullName evidence="2">Uncharacterized protein</fullName>
    </submittedName>
</protein>